<evidence type="ECO:0000256" key="3">
    <source>
        <dbReference type="ARBA" id="ARBA00023125"/>
    </source>
</evidence>
<comment type="similarity">
    <text evidence="1">Belongs to the type-I restriction system S methylase family.</text>
</comment>
<dbReference type="REBASE" id="248438">
    <property type="entry name" value="S3.TarK172ORF127P"/>
</dbReference>
<feature type="domain" description="Type I restriction modification DNA specificity" evidence="4">
    <location>
        <begin position="285"/>
        <end position="399"/>
    </location>
</feature>
<accession>A0A2R4BID4</accession>
<reference evidence="5 6" key="1">
    <citation type="submission" date="2018-03" db="EMBL/GenBank/DDBJ databases">
        <title>Complete genome sequence of Thauera aromatica, a model organism for studying aromatic compound degradation under denitrifying conditions.</title>
        <authorList>
            <person name="Lo H.-Y."/>
            <person name="Goris T."/>
            <person name="Boll M."/>
            <person name="Mueller J.A."/>
        </authorList>
    </citation>
    <scope>NUCLEOTIDE SEQUENCE [LARGE SCALE GENOMIC DNA]</scope>
    <source>
        <strain evidence="5 6">K172</strain>
    </source>
</reference>
<dbReference type="PANTHER" id="PTHR43140:SF1">
    <property type="entry name" value="TYPE I RESTRICTION ENZYME ECOKI SPECIFICITY SUBUNIT"/>
    <property type="match status" value="1"/>
</dbReference>
<keyword evidence="2" id="KW-0680">Restriction system</keyword>
<name>A0A2R4BID4_THAAR</name>
<gene>
    <name evidence="5" type="ORF">Tharo_0129</name>
</gene>
<dbReference type="EC" id="3.1.21.3" evidence="5"/>
<dbReference type="RefSeq" id="WP_107219545.1">
    <property type="nucleotide sequence ID" value="NZ_CP028339.1"/>
</dbReference>
<dbReference type="EMBL" id="CP028339">
    <property type="protein sequence ID" value="AVR87081.1"/>
    <property type="molecule type" value="Genomic_DNA"/>
</dbReference>
<dbReference type="Proteomes" id="UP000241885">
    <property type="component" value="Chromosome"/>
</dbReference>
<dbReference type="SUPFAM" id="SSF116734">
    <property type="entry name" value="DNA methylase specificity domain"/>
    <property type="match status" value="2"/>
</dbReference>
<evidence type="ECO:0000256" key="1">
    <source>
        <dbReference type="ARBA" id="ARBA00010923"/>
    </source>
</evidence>
<sequence>MSLPRYPEYKDSGVAWLGEVPAHWDVRRLGFFFEERRQKVSDMDYPALSVTKGGVVPQLETAAKTDDGDNRKLVCAGDFVINSRSDRKGSAGAARQDGSVSLICTVLRPAPGINIDFIHHLLRSVSFQEEFYRYGKGIVADLWSTNYSEMRNILLALPSQPEQGVIAAFLDRETAKIDALLAEQEKLIALLAEKRQATISHAVTKGLNPDAPMKDSGVAWLGEVPAHWKVARMKHIVHEGIAGPYGSSLTKAMYVASGYRVYGQQQVIPNDFSVGDYYISEDKFSEMTRYLVRPNDILISVMGTIGRAALVPADVEPGVINPRLVLYRAKERVIAPRYLQVFINNPTSQRYFSLAAQGTTMEGLNMVSIGELHISLPSLDEQHEILEFIDGETAHLDALTTEATRAITLLKERRSALIAAAVTGKIDVRGVAELAPAAVPA</sequence>
<dbReference type="InterPro" id="IPR051212">
    <property type="entry name" value="Type-I_RE_S_subunit"/>
</dbReference>
<keyword evidence="5" id="KW-0378">Hydrolase</keyword>
<evidence type="ECO:0000313" key="5">
    <source>
        <dbReference type="EMBL" id="AVR87081.1"/>
    </source>
</evidence>
<dbReference type="OrthoDB" id="5298944at2"/>
<keyword evidence="3" id="KW-0238">DNA-binding</keyword>
<dbReference type="GO" id="GO:0003677">
    <property type="term" value="F:DNA binding"/>
    <property type="evidence" value="ECO:0007669"/>
    <property type="project" value="UniProtKB-KW"/>
</dbReference>
<dbReference type="AlphaFoldDB" id="A0A2R4BID4"/>
<dbReference type="PANTHER" id="PTHR43140">
    <property type="entry name" value="TYPE-1 RESTRICTION ENZYME ECOKI SPECIFICITY PROTEIN"/>
    <property type="match status" value="1"/>
</dbReference>
<dbReference type="Gene3D" id="3.90.220.20">
    <property type="entry name" value="DNA methylase specificity domains"/>
    <property type="match status" value="2"/>
</dbReference>
<proteinExistence type="inferred from homology"/>
<protein>
    <submittedName>
        <fullName evidence="5">Type I restriction-modification system, subunit S</fullName>
        <ecNumber evidence="5">3.1.21.3</ecNumber>
    </submittedName>
</protein>
<evidence type="ECO:0000259" key="4">
    <source>
        <dbReference type="Pfam" id="PF01420"/>
    </source>
</evidence>
<dbReference type="InterPro" id="IPR044946">
    <property type="entry name" value="Restrct_endonuc_typeI_TRD_sf"/>
</dbReference>
<dbReference type="Pfam" id="PF01420">
    <property type="entry name" value="Methylase_S"/>
    <property type="match status" value="1"/>
</dbReference>
<dbReference type="Gene3D" id="1.10.287.1120">
    <property type="entry name" value="Bipartite methylase S protein"/>
    <property type="match status" value="1"/>
</dbReference>
<evidence type="ECO:0000313" key="6">
    <source>
        <dbReference type="Proteomes" id="UP000241885"/>
    </source>
</evidence>
<dbReference type="GO" id="GO:0009035">
    <property type="term" value="F:type I site-specific deoxyribonuclease activity"/>
    <property type="evidence" value="ECO:0007669"/>
    <property type="project" value="UniProtKB-EC"/>
</dbReference>
<dbReference type="KEGG" id="tak:Tharo_0129"/>
<keyword evidence="6" id="KW-1185">Reference proteome</keyword>
<dbReference type="InterPro" id="IPR000055">
    <property type="entry name" value="Restrct_endonuc_typeI_TRD"/>
</dbReference>
<evidence type="ECO:0000256" key="2">
    <source>
        <dbReference type="ARBA" id="ARBA00022747"/>
    </source>
</evidence>
<dbReference type="GO" id="GO:0009307">
    <property type="term" value="P:DNA restriction-modification system"/>
    <property type="evidence" value="ECO:0007669"/>
    <property type="project" value="UniProtKB-KW"/>
</dbReference>
<organism evidence="5 6">
    <name type="scientific">Thauera aromatica K172</name>
    <dbReference type="NCBI Taxonomy" id="44139"/>
    <lineage>
        <taxon>Bacteria</taxon>
        <taxon>Pseudomonadati</taxon>
        <taxon>Pseudomonadota</taxon>
        <taxon>Betaproteobacteria</taxon>
        <taxon>Rhodocyclales</taxon>
        <taxon>Zoogloeaceae</taxon>
        <taxon>Thauera</taxon>
    </lineage>
</organism>